<gene>
    <name evidence="1" type="ORF">SCLCIDRAFT_145756</name>
</gene>
<keyword evidence="2" id="KW-1185">Reference proteome</keyword>
<dbReference type="AlphaFoldDB" id="A0A0C2ZBA8"/>
<protein>
    <submittedName>
        <fullName evidence="1">Uncharacterized protein</fullName>
    </submittedName>
</protein>
<sequence>MHVLWQEESWGERVLLHYASRVRTNWHDAPPAECFNIAAINETLMNSIA</sequence>
<accession>A0A0C2ZBA8</accession>
<dbReference type="HOGENOM" id="CLU_3143875_0_0_1"/>
<name>A0A0C2ZBA8_9AGAM</name>
<dbReference type="Proteomes" id="UP000053989">
    <property type="component" value="Unassembled WGS sequence"/>
</dbReference>
<organism evidence="1 2">
    <name type="scientific">Scleroderma citrinum Foug A</name>
    <dbReference type="NCBI Taxonomy" id="1036808"/>
    <lineage>
        <taxon>Eukaryota</taxon>
        <taxon>Fungi</taxon>
        <taxon>Dikarya</taxon>
        <taxon>Basidiomycota</taxon>
        <taxon>Agaricomycotina</taxon>
        <taxon>Agaricomycetes</taxon>
        <taxon>Agaricomycetidae</taxon>
        <taxon>Boletales</taxon>
        <taxon>Sclerodermatineae</taxon>
        <taxon>Sclerodermataceae</taxon>
        <taxon>Scleroderma</taxon>
    </lineage>
</organism>
<reference evidence="2" key="2">
    <citation type="submission" date="2015-01" db="EMBL/GenBank/DDBJ databases">
        <title>Evolutionary Origins and Diversification of the Mycorrhizal Mutualists.</title>
        <authorList>
            <consortium name="DOE Joint Genome Institute"/>
            <consortium name="Mycorrhizal Genomics Consortium"/>
            <person name="Kohler A."/>
            <person name="Kuo A."/>
            <person name="Nagy L.G."/>
            <person name="Floudas D."/>
            <person name="Copeland A."/>
            <person name="Barry K.W."/>
            <person name="Cichocki N."/>
            <person name="Veneault-Fourrey C."/>
            <person name="LaButti K."/>
            <person name="Lindquist E.A."/>
            <person name="Lipzen A."/>
            <person name="Lundell T."/>
            <person name="Morin E."/>
            <person name="Murat C."/>
            <person name="Riley R."/>
            <person name="Ohm R."/>
            <person name="Sun H."/>
            <person name="Tunlid A."/>
            <person name="Henrissat B."/>
            <person name="Grigoriev I.V."/>
            <person name="Hibbett D.S."/>
            <person name="Martin F."/>
        </authorList>
    </citation>
    <scope>NUCLEOTIDE SEQUENCE [LARGE SCALE GENOMIC DNA]</scope>
    <source>
        <strain evidence="2">Foug A</strain>
    </source>
</reference>
<dbReference type="EMBL" id="KN822494">
    <property type="protein sequence ID" value="KIM50347.1"/>
    <property type="molecule type" value="Genomic_DNA"/>
</dbReference>
<dbReference type="InParanoid" id="A0A0C2ZBA8"/>
<evidence type="ECO:0000313" key="2">
    <source>
        <dbReference type="Proteomes" id="UP000053989"/>
    </source>
</evidence>
<proteinExistence type="predicted"/>
<reference evidence="1 2" key="1">
    <citation type="submission" date="2014-04" db="EMBL/GenBank/DDBJ databases">
        <authorList>
            <consortium name="DOE Joint Genome Institute"/>
            <person name="Kuo A."/>
            <person name="Kohler A."/>
            <person name="Nagy L.G."/>
            <person name="Floudas D."/>
            <person name="Copeland A."/>
            <person name="Barry K.W."/>
            <person name="Cichocki N."/>
            <person name="Veneault-Fourrey C."/>
            <person name="LaButti K."/>
            <person name="Lindquist E.A."/>
            <person name="Lipzen A."/>
            <person name="Lundell T."/>
            <person name="Morin E."/>
            <person name="Murat C."/>
            <person name="Sun H."/>
            <person name="Tunlid A."/>
            <person name="Henrissat B."/>
            <person name="Grigoriev I.V."/>
            <person name="Hibbett D.S."/>
            <person name="Martin F."/>
            <person name="Nordberg H.P."/>
            <person name="Cantor M.N."/>
            <person name="Hua S.X."/>
        </authorList>
    </citation>
    <scope>NUCLEOTIDE SEQUENCE [LARGE SCALE GENOMIC DNA]</scope>
    <source>
        <strain evidence="1 2">Foug A</strain>
    </source>
</reference>
<evidence type="ECO:0000313" key="1">
    <source>
        <dbReference type="EMBL" id="KIM50347.1"/>
    </source>
</evidence>